<dbReference type="GeneID" id="30205120"/>
<evidence type="ECO:0000256" key="1">
    <source>
        <dbReference type="SAM" id="MobiDB-lite"/>
    </source>
</evidence>
<reference evidence="2" key="1">
    <citation type="submission" date="2013-07" db="EMBL/GenBank/DDBJ databases">
        <title>The Genome Sequence of Cryptococcus bestiolae CBS10118.</title>
        <authorList>
            <consortium name="The Broad Institute Genome Sequencing Platform"/>
            <person name="Cuomo C."/>
            <person name="Litvintseva A."/>
            <person name="Chen Y."/>
            <person name="Heitman J."/>
            <person name="Sun S."/>
            <person name="Springer D."/>
            <person name="Dromer F."/>
            <person name="Young S.K."/>
            <person name="Zeng Q."/>
            <person name="Gargeya S."/>
            <person name="Fitzgerald M."/>
            <person name="Abouelleil A."/>
            <person name="Alvarado L."/>
            <person name="Berlin A.M."/>
            <person name="Chapman S.B."/>
            <person name="Dewar J."/>
            <person name="Goldberg J."/>
            <person name="Griggs A."/>
            <person name="Gujja S."/>
            <person name="Hansen M."/>
            <person name="Howarth C."/>
            <person name="Imamovic A."/>
            <person name="Larimer J."/>
            <person name="McCowan C."/>
            <person name="Murphy C."/>
            <person name="Pearson M."/>
            <person name="Priest M."/>
            <person name="Roberts A."/>
            <person name="Saif S."/>
            <person name="Shea T."/>
            <person name="Sykes S."/>
            <person name="Wortman J."/>
            <person name="Nusbaum C."/>
            <person name="Birren B."/>
        </authorList>
    </citation>
    <scope>NUCLEOTIDE SEQUENCE [LARGE SCALE GENOMIC DNA]</scope>
    <source>
        <strain evidence="2">CBS 10118</strain>
    </source>
</reference>
<protein>
    <submittedName>
        <fullName evidence="2">Uncharacterized protein</fullName>
    </submittedName>
</protein>
<gene>
    <name evidence="2" type="ORF">I302_00721</name>
    <name evidence="3" type="ORF">I302_102036</name>
</gene>
<name>A0A1B9GE13_9TREE</name>
<proteinExistence type="predicted"/>
<dbReference type="EMBL" id="KI894018">
    <property type="protein sequence ID" value="OCF29225.1"/>
    <property type="molecule type" value="Genomic_DNA"/>
</dbReference>
<evidence type="ECO:0000313" key="4">
    <source>
        <dbReference type="Proteomes" id="UP000092730"/>
    </source>
</evidence>
<reference evidence="3" key="2">
    <citation type="submission" date="2013-07" db="EMBL/GenBank/DDBJ databases">
        <authorList>
            <consortium name="The Broad Institute Genome Sequencing Platform"/>
            <person name="Cuomo C."/>
            <person name="Litvintseva A."/>
            <person name="Chen Y."/>
            <person name="Heitman J."/>
            <person name="Sun S."/>
            <person name="Springer D."/>
            <person name="Dromer F."/>
            <person name="Young S.K."/>
            <person name="Zeng Q."/>
            <person name="Gargeya S."/>
            <person name="Fitzgerald M."/>
            <person name="Abouelleil A."/>
            <person name="Alvarado L."/>
            <person name="Berlin A.M."/>
            <person name="Chapman S.B."/>
            <person name="Dewar J."/>
            <person name="Goldberg J."/>
            <person name="Griggs A."/>
            <person name="Gujja S."/>
            <person name="Hansen M."/>
            <person name="Howarth C."/>
            <person name="Imamovic A."/>
            <person name="Larimer J."/>
            <person name="McCowan C."/>
            <person name="Murphy C."/>
            <person name="Pearson M."/>
            <person name="Priest M."/>
            <person name="Roberts A."/>
            <person name="Saif S."/>
            <person name="Shea T."/>
            <person name="Sykes S."/>
            <person name="Wortman J."/>
            <person name="Nusbaum C."/>
            <person name="Birren B."/>
        </authorList>
    </citation>
    <scope>NUCLEOTIDE SEQUENCE</scope>
    <source>
        <strain evidence="3">CBS 10118</strain>
    </source>
</reference>
<evidence type="ECO:0000313" key="3">
    <source>
        <dbReference type="EMBL" id="WVW80063.1"/>
    </source>
</evidence>
<reference evidence="3" key="4">
    <citation type="submission" date="2024-02" db="EMBL/GenBank/DDBJ databases">
        <title>Comparative genomics of Cryptococcus and Kwoniella reveals pathogenesis evolution and contrasting modes of karyotype evolution via chromosome fusion or intercentromeric recombination.</title>
        <authorList>
            <person name="Coelho M.A."/>
            <person name="David-Palma M."/>
            <person name="Shea T."/>
            <person name="Bowers K."/>
            <person name="McGinley-Smith S."/>
            <person name="Mohammad A.W."/>
            <person name="Gnirke A."/>
            <person name="Yurkov A.M."/>
            <person name="Nowrousian M."/>
            <person name="Sun S."/>
            <person name="Cuomo C.A."/>
            <person name="Heitman J."/>
        </authorList>
    </citation>
    <scope>NUCLEOTIDE SEQUENCE</scope>
    <source>
        <strain evidence="3">CBS 10118</strain>
    </source>
</reference>
<dbReference type="KEGG" id="kbi:30205120"/>
<accession>A0A1B9GE13</accession>
<feature type="compositionally biased region" description="Polar residues" evidence="1">
    <location>
        <begin position="1"/>
        <end position="14"/>
    </location>
</feature>
<dbReference type="AlphaFoldDB" id="A0A1B9GE13"/>
<reference evidence="2" key="3">
    <citation type="submission" date="2014-01" db="EMBL/GenBank/DDBJ databases">
        <title>Evolution of pathogenesis and genome organization in the Tremellales.</title>
        <authorList>
            <person name="Cuomo C."/>
            <person name="Litvintseva A."/>
            <person name="Heitman J."/>
            <person name="Chen Y."/>
            <person name="Sun S."/>
            <person name="Springer D."/>
            <person name="Dromer F."/>
            <person name="Young S."/>
            <person name="Zeng Q."/>
            <person name="Chapman S."/>
            <person name="Gujja S."/>
            <person name="Saif S."/>
            <person name="Birren B."/>
        </authorList>
    </citation>
    <scope>NUCLEOTIDE SEQUENCE</scope>
    <source>
        <strain evidence="2">CBS 10118</strain>
    </source>
</reference>
<evidence type="ECO:0000313" key="2">
    <source>
        <dbReference type="EMBL" id="OCF29225.1"/>
    </source>
</evidence>
<sequence>MTASFPPQSKNPPDTESAMLTEKADKTDGTAVETESQNNTWTLKSYGEHIKSFKKGSTEEKFFKRSDTQDVQQGDVVIAEISVPQASKEVSVFKPCQPSEASSVKAPEWSVSNDGSFYNGNLHYSHFCTNKSRLNQFSLSKIPSPLRGAVMAMGYAENGGENDDSVYWFQRHPL</sequence>
<dbReference type="RefSeq" id="XP_019050295.1">
    <property type="nucleotide sequence ID" value="XM_019187417.1"/>
</dbReference>
<dbReference type="VEuPathDB" id="FungiDB:I302_00721"/>
<organism evidence="2">
    <name type="scientific">Kwoniella bestiolae CBS 10118</name>
    <dbReference type="NCBI Taxonomy" id="1296100"/>
    <lineage>
        <taxon>Eukaryota</taxon>
        <taxon>Fungi</taxon>
        <taxon>Dikarya</taxon>
        <taxon>Basidiomycota</taxon>
        <taxon>Agaricomycotina</taxon>
        <taxon>Tremellomycetes</taxon>
        <taxon>Tremellales</taxon>
        <taxon>Cryptococcaceae</taxon>
        <taxon>Kwoniella</taxon>
    </lineage>
</organism>
<dbReference type="EMBL" id="CP144541">
    <property type="protein sequence ID" value="WVW80063.1"/>
    <property type="molecule type" value="Genomic_DNA"/>
</dbReference>
<keyword evidence="4" id="KW-1185">Reference proteome</keyword>
<dbReference type="Proteomes" id="UP000092730">
    <property type="component" value="Chromosome 1"/>
</dbReference>
<feature type="region of interest" description="Disordered" evidence="1">
    <location>
        <begin position="1"/>
        <end position="40"/>
    </location>
</feature>